<evidence type="ECO:0000313" key="1">
    <source>
        <dbReference type="EMBL" id="KAJ2801560.1"/>
    </source>
</evidence>
<dbReference type="EMBL" id="JANBUP010002163">
    <property type="protein sequence ID" value="KAJ2801560.1"/>
    <property type="molecule type" value="Genomic_DNA"/>
</dbReference>
<sequence>MVHDRRMLYSGFAHGKKHSLSADWAGDQCVVRLRRDRLSSKHTVHEKISDSTVTGLRFSRDVPNLVIGSWCYDHVYLFDLNHSPTYTSAIRGSPRRLLSQVRGREAPSDQQLGLPLIKRVRSNEPPAVESVLGVDVENCALEWSESNSERHNGSSSSDDDVVDDQTADPANLILLRSSRGVHGFSRGQSFGVRVLSNEEASYLLESDDEHEEGTASSGNSDGSKLHGDSSCNICCRPRHELEAAVDQPDGPSLLSHTERDMVHVSFDAFVTDVAEQLLVPALGSISFGIRQLDGTKVRPKPESLAALKSLNDIERIDEFRGSLLAMRLDVGLEHDRARSLLYNNRACISATIFRQKWIRRFDAYLRAADLHSYDLGTIQKISADFKAIKSELESAARDCNIALQLNHYNILAHYNRLLISWDRMRLDIMLCILELVPLVGNSAALQPVPRHDDNEPLLNRLRAELGDLSYRMREIQSRFHSECDTARMETQAIRCFVHVVDRAGKGDEGRTVLGCLVHTNERFFEVSSSLAMVLCEDADLVLRLFNQSRGTFDDSLLNSEEDVTDCYASAMYNLSMCWMTIGSIGGATRILANDTEAQESVFGA</sequence>
<feature type="non-terminal residue" evidence="1">
    <location>
        <position position="604"/>
    </location>
</feature>
<evidence type="ECO:0000313" key="2">
    <source>
        <dbReference type="Proteomes" id="UP001140096"/>
    </source>
</evidence>
<name>A0ACC1L647_9FUNG</name>
<protein>
    <submittedName>
        <fullName evidence="1">Uncharacterized protein</fullName>
    </submittedName>
</protein>
<comment type="caution">
    <text evidence="1">The sequence shown here is derived from an EMBL/GenBank/DDBJ whole genome shotgun (WGS) entry which is preliminary data.</text>
</comment>
<reference evidence="1" key="1">
    <citation type="submission" date="2022-07" db="EMBL/GenBank/DDBJ databases">
        <title>Phylogenomic reconstructions and comparative analyses of Kickxellomycotina fungi.</title>
        <authorList>
            <person name="Reynolds N.K."/>
            <person name="Stajich J.E."/>
            <person name="Barry K."/>
            <person name="Grigoriev I.V."/>
            <person name="Crous P."/>
            <person name="Smith M.E."/>
        </authorList>
    </citation>
    <scope>NUCLEOTIDE SEQUENCE</scope>
    <source>
        <strain evidence="1">CBS 102833</strain>
    </source>
</reference>
<keyword evidence="2" id="KW-1185">Reference proteome</keyword>
<accession>A0ACC1L647</accession>
<dbReference type="Proteomes" id="UP001140096">
    <property type="component" value="Unassembled WGS sequence"/>
</dbReference>
<proteinExistence type="predicted"/>
<organism evidence="1 2">
    <name type="scientific">Coemansia furcata</name>
    <dbReference type="NCBI Taxonomy" id="417177"/>
    <lineage>
        <taxon>Eukaryota</taxon>
        <taxon>Fungi</taxon>
        <taxon>Fungi incertae sedis</taxon>
        <taxon>Zoopagomycota</taxon>
        <taxon>Kickxellomycotina</taxon>
        <taxon>Kickxellomycetes</taxon>
        <taxon>Kickxellales</taxon>
        <taxon>Kickxellaceae</taxon>
        <taxon>Coemansia</taxon>
    </lineage>
</organism>
<gene>
    <name evidence="1" type="ORF">H4S07_004902</name>
</gene>